<accession>A0A5C5Z1J4</accession>
<dbReference type="Pfam" id="PF25290">
    <property type="entry name" value="CGLA_M"/>
    <property type="match status" value="1"/>
</dbReference>
<evidence type="ECO:0000259" key="1">
    <source>
        <dbReference type="Pfam" id="PF25290"/>
    </source>
</evidence>
<feature type="domain" description="Lambda-carrageenase middle" evidence="1">
    <location>
        <begin position="441"/>
        <end position="820"/>
    </location>
</feature>
<comment type="caution">
    <text evidence="4">The sequence shown here is derived from an EMBL/GenBank/DDBJ whole genome shotgun (WGS) entry which is preliminary data.</text>
</comment>
<dbReference type="InterPro" id="IPR015943">
    <property type="entry name" value="WD40/YVTN_repeat-like_dom_sf"/>
</dbReference>
<evidence type="ECO:0000313" key="5">
    <source>
        <dbReference type="Proteomes" id="UP000315010"/>
    </source>
</evidence>
<dbReference type="Pfam" id="PF25292">
    <property type="entry name" value="Beta-prop_CGLA"/>
    <property type="match status" value="1"/>
</dbReference>
<dbReference type="Gene3D" id="2.130.10.10">
    <property type="entry name" value="YVTN repeat-like/Quinoprotein amine dehydrogenase"/>
    <property type="match status" value="1"/>
</dbReference>
<organism evidence="4 5">
    <name type="scientific">Novipirellula herctigrandis</name>
    <dbReference type="NCBI Taxonomy" id="2527986"/>
    <lineage>
        <taxon>Bacteria</taxon>
        <taxon>Pseudomonadati</taxon>
        <taxon>Planctomycetota</taxon>
        <taxon>Planctomycetia</taxon>
        <taxon>Pirellulales</taxon>
        <taxon>Pirellulaceae</taxon>
        <taxon>Novipirellula</taxon>
    </lineage>
</organism>
<proteinExistence type="predicted"/>
<dbReference type="EC" id="3.2.1.162" evidence="4"/>
<evidence type="ECO:0000313" key="4">
    <source>
        <dbReference type="EMBL" id="TWT80797.1"/>
    </source>
</evidence>
<dbReference type="EMBL" id="SJPJ01000001">
    <property type="protein sequence ID" value="TWT80797.1"/>
    <property type="molecule type" value="Genomic_DNA"/>
</dbReference>
<dbReference type="AlphaFoldDB" id="A0A5C5Z1J4"/>
<dbReference type="InterPro" id="IPR057420">
    <property type="entry name" value="Beta-prop_CGLA"/>
</dbReference>
<keyword evidence="4" id="KW-0326">Glycosidase</keyword>
<protein>
    <submittedName>
        <fullName evidence="4">Lambda-carrageenase</fullName>
        <ecNumber evidence="4">3.2.1.162</ecNumber>
    </submittedName>
</protein>
<dbReference type="InterPro" id="IPR057422">
    <property type="entry name" value="CGLA_C"/>
</dbReference>
<sequence>MFILVGLTRSSFGADGVTSIETGYTVSKVRTALIKGNSYVVASSYEGTVFGIAYSGRVGWENKLSGYMNHDLWCEDITGDGTDEILVANADGHLYCLNSRGELQWTFKKNDAPMYAVCVLHHQAKTYVVCGGYDNHIYYLSPVGDLVKDLPSLGYSVSKPWGNDPHKPSPPKKLHVANFLRKIKNADGTESLVVHGMMNGMQDKGVLYLFEPLADKPWSTIPLESKSPMGELRVCEVEGKSEILMGASSMIHDASVAVIDAKAGDQRIFGISSLGRKLDSFGYRVAQPEVISSAQQTQYFVLFGSRILLLPTDLDKGKTEVLVCRYSFNDMWKDPLTHRIVFASAQSGGSCIHILDPNHPDWKTEYENLSPPGKIATILENTAMVREQLKTFKRPAWERDPLPVYLMSENRKTVEALVEELRSSYGSPVFLNGFHMGTAEDWDRSAIESEKYRDRRDRRRKYSLTQDQALEQIVSHYDDGPGDDGPGDDGPGIAYWAGHGNDPYMFSLDTTKKVIAAANGKKTVLIYPELEDHSPEFEYVMDDLIYPLADAAKGKNANIFVRTKHVFWQGNVYLPAWKHLLSGEYADVFVPSMEETTDKSMELSLAARLGIWTSGAVNSWGGRCARDNASYDRARQHSHQMLPNHFLRMMVYDISHGTQYLDNFSVDQQYMSLLWELIAKGALYVPKREEIVSFSPVHISMKKPDETYIERGSNTKWCTFFDQDFEDKNPMVFGRLNGSWPGAPNTPWDFSRYAAGVKDRRLNFLPPYDRGLVLITPPQQGVFADSDAPRGQLKDHLHPLYKNILKEFITDGRQYFSPNGKKHYAANAVYQTVESEIRNRSKLLPLTVTGDVAWVVAQSSPTHLRLTLVDSGYINPSGKTASVSFHSVKPMKMTDVVSGASIDISDPSSVNVDVPCGLFRFVDVELVESL</sequence>
<dbReference type="SUPFAM" id="SSF50998">
    <property type="entry name" value="Quinoprotein alcohol dehydrogenase-like"/>
    <property type="match status" value="1"/>
</dbReference>
<gene>
    <name evidence="4" type="primary">cglA_2</name>
    <name evidence="4" type="ORF">CA13_22430</name>
</gene>
<dbReference type="Pfam" id="PF25291">
    <property type="entry name" value="CGLA_C"/>
    <property type="match status" value="1"/>
</dbReference>
<name>A0A5C5Z1J4_9BACT</name>
<feature type="domain" description="Lambda-carrageenase beta-propeller" evidence="3">
    <location>
        <begin position="39"/>
        <end position="355"/>
    </location>
</feature>
<evidence type="ECO:0000259" key="3">
    <source>
        <dbReference type="Pfam" id="PF25292"/>
    </source>
</evidence>
<dbReference type="InterPro" id="IPR057421">
    <property type="entry name" value="CGLA_M"/>
</dbReference>
<keyword evidence="5" id="KW-1185">Reference proteome</keyword>
<dbReference type="InterPro" id="IPR011047">
    <property type="entry name" value="Quinoprotein_ADH-like_sf"/>
</dbReference>
<reference evidence="4 5" key="1">
    <citation type="submission" date="2019-02" db="EMBL/GenBank/DDBJ databases">
        <title>Deep-cultivation of Planctomycetes and their phenomic and genomic characterization uncovers novel biology.</title>
        <authorList>
            <person name="Wiegand S."/>
            <person name="Jogler M."/>
            <person name="Boedeker C."/>
            <person name="Pinto D."/>
            <person name="Vollmers J."/>
            <person name="Rivas-Marin E."/>
            <person name="Kohn T."/>
            <person name="Peeters S.H."/>
            <person name="Heuer A."/>
            <person name="Rast P."/>
            <person name="Oberbeckmann S."/>
            <person name="Bunk B."/>
            <person name="Jeske O."/>
            <person name="Meyerdierks A."/>
            <person name="Storesund J.E."/>
            <person name="Kallscheuer N."/>
            <person name="Luecker S."/>
            <person name="Lage O.M."/>
            <person name="Pohl T."/>
            <person name="Merkel B.J."/>
            <person name="Hornburger P."/>
            <person name="Mueller R.-W."/>
            <person name="Bruemmer F."/>
            <person name="Labrenz M."/>
            <person name="Spormann A.M."/>
            <person name="Op Den Camp H."/>
            <person name="Overmann J."/>
            <person name="Amann R."/>
            <person name="Jetten M.S.M."/>
            <person name="Mascher T."/>
            <person name="Medema M.H."/>
            <person name="Devos D.P."/>
            <person name="Kaster A.-K."/>
            <person name="Ovreas L."/>
            <person name="Rohde M."/>
            <person name="Galperin M.Y."/>
            <person name="Jogler C."/>
        </authorList>
    </citation>
    <scope>NUCLEOTIDE SEQUENCE [LARGE SCALE GENOMIC DNA]</scope>
    <source>
        <strain evidence="4 5">CA13</strain>
    </source>
</reference>
<feature type="domain" description="Lambda-carrageenase C-terminal" evidence="2">
    <location>
        <begin position="847"/>
        <end position="925"/>
    </location>
</feature>
<keyword evidence="4" id="KW-0378">Hydrolase</keyword>
<dbReference type="GO" id="GO:0033957">
    <property type="term" value="F:lambda-carrageenase activity"/>
    <property type="evidence" value="ECO:0007669"/>
    <property type="project" value="UniProtKB-EC"/>
</dbReference>
<dbReference type="Proteomes" id="UP000315010">
    <property type="component" value="Unassembled WGS sequence"/>
</dbReference>
<evidence type="ECO:0000259" key="2">
    <source>
        <dbReference type="Pfam" id="PF25291"/>
    </source>
</evidence>